<gene>
    <name evidence="2" type="ORF">PSON_ATCC_30995.1.T2690009</name>
</gene>
<organism evidence="2 3">
    <name type="scientific">Paramecium sonneborni</name>
    <dbReference type="NCBI Taxonomy" id="65129"/>
    <lineage>
        <taxon>Eukaryota</taxon>
        <taxon>Sar</taxon>
        <taxon>Alveolata</taxon>
        <taxon>Ciliophora</taxon>
        <taxon>Intramacronucleata</taxon>
        <taxon>Oligohymenophorea</taxon>
        <taxon>Peniculida</taxon>
        <taxon>Parameciidae</taxon>
        <taxon>Paramecium</taxon>
    </lineage>
</organism>
<proteinExistence type="predicted"/>
<evidence type="ECO:0000313" key="2">
    <source>
        <dbReference type="EMBL" id="CAD8130209.1"/>
    </source>
</evidence>
<accession>A0A8S1RTD9</accession>
<dbReference type="AlphaFoldDB" id="A0A8S1RTD9"/>
<keyword evidence="3" id="KW-1185">Reference proteome</keyword>
<comment type="caution">
    <text evidence="2">The sequence shown here is derived from an EMBL/GenBank/DDBJ whole genome shotgun (WGS) entry which is preliminary data.</text>
</comment>
<feature type="region of interest" description="Disordered" evidence="1">
    <location>
        <begin position="1"/>
        <end position="25"/>
    </location>
</feature>
<name>A0A8S1RTD9_9CILI</name>
<reference evidence="2" key="1">
    <citation type="submission" date="2021-01" db="EMBL/GenBank/DDBJ databases">
        <authorList>
            <consortium name="Genoscope - CEA"/>
            <person name="William W."/>
        </authorList>
    </citation>
    <scope>NUCLEOTIDE SEQUENCE</scope>
</reference>
<sequence length="41" mass="4703">MNKLRSKNAVDRIYPPNSKLQGNASISESKKVLKRVKTFVR</sequence>
<dbReference type="EMBL" id="CAJJDN010000269">
    <property type="protein sequence ID" value="CAD8130209.1"/>
    <property type="molecule type" value="Genomic_DNA"/>
</dbReference>
<dbReference type="Proteomes" id="UP000692954">
    <property type="component" value="Unassembled WGS sequence"/>
</dbReference>
<evidence type="ECO:0000313" key="3">
    <source>
        <dbReference type="Proteomes" id="UP000692954"/>
    </source>
</evidence>
<evidence type="ECO:0000256" key="1">
    <source>
        <dbReference type="SAM" id="MobiDB-lite"/>
    </source>
</evidence>
<protein>
    <submittedName>
        <fullName evidence="2">Uncharacterized protein</fullName>
    </submittedName>
</protein>